<dbReference type="Proteomes" id="UP000076632">
    <property type="component" value="Unassembled WGS sequence"/>
</dbReference>
<keyword evidence="1" id="KW-1133">Transmembrane helix</keyword>
<sequence length="180" mass="20569">MPFRPLRPRLGVPRATGLRTLIAAPKPGSGPLMERRADRELPSIPNPRRWIYTLPIFAVITGVATLCIFNYQKSSSSVVNSTLYALRTHPEARELLGSDIYFANRIPWIWGEINQLHGRINIHYAVKGTKSTGHMRFQSYRKTRMGYFETTEWSLTMPDGRRVELLESAGHDPFREEASN</sequence>
<gene>
    <name evidence="2" type="ORF">L228DRAFT_244353</name>
</gene>
<dbReference type="OrthoDB" id="2100652at2759"/>
<reference evidence="2 3" key="1">
    <citation type="journal article" date="2016" name="Fungal Biol.">
        <title>The genome of Xylona heveae provides a window into fungal endophytism.</title>
        <authorList>
            <person name="Gazis R."/>
            <person name="Kuo A."/>
            <person name="Riley R."/>
            <person name="LaButti K."/>
            <person name="Lipzen A."/>
            <person name="Lin J."/>
            <person name="Amirebrahimi M."/>
            <person name="Hesse C.N."/>
            <person name="Spatafora J.W."/>
            <person name="Henrissat B."/>
            <person name="Hainaut M."/>
            <person name="Grigoriev I.V."/>
            <person name="Hibbett D.S."/>
        </authorList>
    </citation>
    <scope>NUCLEOTIDE SEQUENCE [LARGE SCALE GENOMIC DNA]</scope>
    <source>
        <strain evidence="2 3">TC161</strain>
    </source>
</reference>
<dbReference type="FunCoup" id="A0A165IX84">
    <property type="interactions" value="33"/>
</dbReference>
<dbReference type="Pfam" id="PF08695">
    <property type="entry name" value="Coa1"/>
    <property type="match status" value="1"/>
</dbReference>
<dbReference type="InParanoid" id="A0A165IX84"/>
<dbReference type="PANTHER" id="PTHR28523">
    <property type="entry name" value="CYTOCHROME C OXIDASE ASSEMBLY FACTOR 1"/>
    <property type="match status" value="1"/>
</dbReference>
<keyword evidence="1" id="KW-0472">Membrane</keyword>
<evidence type="ECO:0000313" key="3">
    <source>
        <dbReference type="Proteomes" id="UP000076632"/>
    </source>
</evidence>
<evidence type="ECO:0000256" key="1">
    <source>
        <dbReference type="SAM" id="Phobius"/>
    </source>
</evidence>
<dbReference type="RefSeq" id="XP_018191055.1">
    <property type="nucleotide sequence ID" value="XM_018331904.1"/>
</dbReference>
<dbReference type="GO" id="GO:0033617">
    <property type="term" value="P:mitochondrial respiratory chain complex IV assembly"/>
    <property type="evidence" value="ECO:0007669"/>
    <property type="project" value="InterPro"/>
</dbReference>
<accession>A0A165IX84</accession>
<dbReference type="InterPro" id="IPR014807">
    <property type="entry name" value="Coa1"/>
</dbReference>
<name>A0A165IX84_XYLHT</name>
<feature type="transmembrane region" description="Helical" evidence="1">
    <location>
        <begin position="50"/>
        <end position="71"/>
    </location>
</feature>
<organism evidence="2 3">
    <name type="scientific">Xylona heveae (strain CBS 132557 / TC161)</name>
    <dbReference type="NCBI Taxonomy" id="1328760"/>
    <lineage>
        <taxon>Eukaryota</taxon>
        <taxon>Fungi</taxon>
        <taxon>Dikarya</taxon>
        <taxon>Ascomycota</taxon>
        <taxon>Pezizomycotina</taxon>
        <taxon>Xylonomycetes</taxon>
        <taxon>Xylonales</taxon>
        <taxon>Xylonaceae</taxon>
        <taxon>Xylona</taxon>
    </lineage>
</organism>
<dbReference type="OMA" id="EFLIHEW"/>
<dbReference type="STRING" id="1328760.A0A165IX84"/>
<dbReference type="EMBL" id="KV407455">
    <property type="protein sequence ID" value="KZF25500.1"/>
    <property type="molecule type" value="Genomic_DNA"/>
</dbReference>
<dbReference type="GeneID" id="28897041"/>
<dbReference type="PANTHER" id="PTHR28523:SF1">
    <property type="entry name" value="CYTOCHROME C OXIDASE ASSEMBLY FACTOR 1"/>
    <property type="match status" value="1"/>
</dbReference>
<protein>
    <submittedName>
        <fullName evidence="2">DUF1783-domain-containing protein</fullName>
    </submittedName>
</protein>
<dbReference type="GO" id="GO:0005743">
    <property type="term" value="C:mitochondrial inner membrane"/>
    <property type="evidence" value="ECO:0007669"/>
    <property type="project" value="TreeGrafter"/>
</dbReference>
<proteinExistence type="predicted"/>
<keyword evidence="1" id="KW-0812">Transmembrane</keyword>
<dbReference type="InterPro" id="IPR042432">
    <property type="entry name" value="Coa1_fungi"/>
</dbReference>
<dbReference type="AlphaFoldDB" id="A0A165IX84"/>
<evidence type="ECO:0000313" key="2">
    <source>
        <dbReference type="EMBL" id="KZF25500.1"/>
    </source>
</evidence>
<keyword evidence="3" id="KW-1185">Reference proteome</keyword>